<proteinExistence type="inferred from homology"/>
<dbReference type="PROSITE" id="PS51257">
    <property type="entry name" value="PROKAR_LIPOPROTEIN"/>
    <property type="match status" value="1"/>
</dbReference>
<dbReference type="EMBL" id="JADIMI010000062">
    <property type="protein sequence ID" value="MBO8452487.1"/>
    <property type="molecule type" value="Genomic_DNA"/>
</dbReference>
<protein>
    <submittedName>
        <fullName evidence="8">RagB/SusD family nutrient uptake outer membrane protein</fullName>
    </submittedName>
</protein>
<comment type="caution">
    <text evidence="8">The sequence shown here is derived from an EMBL/GenBank/DDBJ whole genome shotgun (WGS) entry which is preliminary data.</text>
</comment>
<evidence type="ECO:0000259" key="7">
    <source>
        <dbReference type="Pfam" id="PF14322"/>
    </source>
</evidence>
<gene>
    <name evidence="8" type="ORF">IAC06_06355</name>
</gene>
<dbReference type="SUPFAM" id="SSF48452">
    <property type="entry name" value="TPR-like"/>
    <property type="match status" value="1"/>
</dbReference>
<dbReference type="Gene3D" id="1.25.40.390">
    <property type="match status" value="1"/>
</dbReference>
<sequence>MIKTIITKCTYIACALLFTAGCSDLKFGDAFLEKAPGVDVTLDTIFSSRMYAERELVGAYATLRTCLTVHANNGHYEFQNAGNKVAWDNLDSFTDIIQSHCTWGGAYGTFYSGLYDAELENDGYGKYGFNPDCDASWTGIRRAYIYINNVDRVPDMTDEEKRIRKGEARMIIALNMHELLRHFGGVPILYDYATPENDLTTDYSRKTFEETVNFIVGLCDQAAEELPWTVSEADNGRMTKAGAMALKIRVLSFAASPCFNADRPYLDMPEPTAANADKITVDYRHMVWYGNYSEQRWQDVITACEEFFRENEKNGNVYRLQAPATNDAEGYREAFSSCYADRTSPEILIHTGRAIPYFGDTYHKNYFGLTDENGAGRGYGGGCVTLNYVDKFQNIDGTRSDYARWIEQNGNIGTLDNNPFTGKDPRLYETVLIAGDRYRNRVAETWTDGQEHGSASNPKAATGFIIRKFLWDYNDEFFSKATNSAYIRLPEIYLIYAEALNEVGRSTEALEYLDKTRTRVGLPKMTMDMLAQLHSVEDLPAYPECQLQGNPLLREEILDERAREFCFEEVRWFDIVRWKRDDIFKTPLYAVTIEIESGDYETGDLRLSYSQPRVDDIPRAWSTNFNRKWYMSAFPSDEVNKGYGLVQNPGW</sequence>
<evidence type="ECO:0000256" key="2">
    <source>
        <dbReference type="ARBA" id="ARBA00006275"/>
    </source>
</evidence>
<evidence type="ECO:0000313" key="9">
    <source>
        <dbReference type="Proteomes" id="UP000823661"/>
    </source>
</evidence>
<keyword evidence="3" id="KW-0732">Signal</keyword>
<dbReference type="InterPro" id="IPR012944">
    <property type="entry name" value="SusD_RagB_dom"/>
</dbReference>
<dbReference type="InterPro" id="IPR011990">
    <property type="entry name" value="TPR-like_helical_dom_sf"/>
</dbReference>
<evidence type="ECO:0000256" key="4">
    <source>
        <dbReference type="ARBA" id="ARBA00023136"/>
    </source>
</evidence>
<evidence type="ECO:0000313" key="8">
    <source>
        <dbReference type="EMBL" id="MBO8452487.1"/>
    </source>
</evidence>
<organism evidence="8 9">
    <name type="scientific">Candidatus Cryptobacteroides intestinavium</name>
    <dbReference type="NCBI Taxonomy" id="2840766"/>
    <lineage>
        <taxon>Bacteria</taxon>
        <taxon>Pseudomonadati</taxon>
        <taxon>Bacteroidota</taxon>
        <taxon>Bacteroidia</taxon>
        <taxon>Bacteroidales</taxon>
        <taxon>Candidatus Cryptobacteroides</taxon>
    </lineage>
</organism>
<dbReference type="GO" id="GO:0009279">
    <property type="term" value="C:cell outer membrane"/>
    <property type="evidence" value="ECO:0007669"/>
    <property type="project" value="UniProtKB-SubCell"/>
</dbReference>
<feature type="domain" description="RagB/SusD" evidence="6">
    <location>
        <begin position="361"/>
        <end position="651"/>
    </location>
</feature>
<reference evidence="8" key="2">
    <citation type="journal article" date="2021" name="PeerJ">
        <title>Extensive microbial diversity within the chicken gut microbiome revealed by metagenomics and culture.</title>
        <authorList>
            <person name="Gilroy R."/>
            <person name="Ravi A."/>
            <person name="Getino M."/>
            <person name="Pursley I."/>
            <person name="Horton D.L."/>
            <person name="Alikhan N.F."/>
            <person name="Baker D."/>
            <person name="Gharbi K."/>
            <person name="Hall N."/>
            <person name="Watson M."/>
            <person name="Adriaenssens E.M."/>
            <person name="Foster-Nyarko E."/>
            <person name="Jarju S."/>
            <person name="Secka A."/>
            <person name="Antonio M."/>
            <person name="Oren A."/>
            <person name="Chaudhuri R.R."/>
            <person name="La Ragione R."/>
            <person name="Hildebrand F."/>
            <person name="Pallen M.J."/>
        </authorList>
    </citation>
    <scope>NUCLEOTIDE SEQUENCE</scope>
    <source>
        <strain evidence="8">B1-20833</strain>
    </source>
</reference>
<reference evidence="8" key="1">
    <citation type="submission" date="2020-10" db="EMBL/GenBank/DDBJ databases">
        <authorList>
            <person name="Gilroy R."/>
        </authorList>
    </citation>
    <scope>NUCLEOTIDE SEQUENCE</scope>
    <source>
        <strain evidence="8">B1-20833</strain>
    </source>
</reference>
<accession>A0A9D9ER19</accession>
<dbReference type="InterPro" id="IPR033985">
    <property type="entry name" value="SusD-like_N"/>
</dbReference>
<keyword evidence="4" id="KW-0472">Membrane</keyword>
<keyword evidence="5" id="KW-0998">Cell outer membrane</keyword>
<evidence type="ECO:0000256" key="5">
    <source>
        <dbReference type="ARBA" id="ARBA00023237"/>
    </source>
</evidence>
<evidence type="ECO:0000256" key="3">
    <source>
        <dbReference type="ARBA" id="ARBA00022729"/>
    </source>
</evidence>
<name>A0A9D9ER19_9BACT</name>
<comment type="subcellular location">
    <subcellularLocation>
        <location evidence="1">Cell outer membrane</location>
    </subcellularLocation>
</comment>
<dbReference type="AlphaFoldDB" id="A0A9D9ER19"/>
<dbReference type="Proteomes" id="UP000823661">
    <property type="component" value="Unassembled WGS sequence"/>
</dbReference>
<evidence type="ECO:0000256" key="1">
    <source>
        <dbReference type="ARBA" id="ARBA00004442"/>
    </source>
</evidence>
<evidence type="ECO:0000259" key="6">
    <source>
        <dbReference type="Pfam" id="PF07980"/>
    </source>
</evidence>
<comment type="similarity">
    <text evidence="2">Belongs to the SusD family.</text>
</comment>
<feature type="domain" description="SusD-like N-terminal" evidence="7">
    <location>
        <begin position="134"/>
        <end position="249"/>
    </location>
</feature>
<dbReference type="Pfam" id="PF07980">
    <property type="entry name" value="SusD_RagB"/>
    <property type="match status" value="1"/>
</dbReference>
<dbReference type="Pfam" id="PF14322">
    <property type="entry name" value="SusD-like_3"/>
    <property type="match status" value="1"/>
</dbReference>